<comment type="caution">
    <text evidence="1">The sequence shown here is derived from an EMBL/GenBank/DDBJ whole genome shotgun (WGS) entry which is preliminary data.</text>
</comment>
<organism evidence="1 2">
    <name type="scientific">Daphnia magna</name>
    <dbReference type="NCBI Taxonomy" id="35525"/>
    <lineage>
        <taxon>Eukaryota</taxon>
        <taxon>Metazoa</taxon>
        <taxon>Ecdysozoa</taxon>
        <taxon>Arthropoda</taxon>
        <taxon>Crustacea</taxon>
        <taxon>Branchiopoda</taxon>
        <taxon>Diplostraca</taxon>
        <taxon>Cladocera</taxon>
        <taxon>Anomopoda</taxon>
        <taxon>Daphniidae</taxon>
        <taxon>Daphnia</taxon>
    </lineage>
</organism>
<protein>
    <submittedName>
        <fullName evidence="1">Uncharacterized protein</fullName>
    </submittedName>
</protein>
<evidence type="ECO:0000313" key="2">
    <source>
        <dbReference type="Proteomes" id="UP001234178"/>
    </source>
</evidence>
<proteinExistence type="predicted"/>
<accession>A0ABQ9ZEN1</accession>
<gene>
    <name evidence="1" type="ORF">OUZ56_020501</name>
</gene>
<reference evidence="1 2" key="1">
    <citation type="journal article" date="2023" name="Nucleic Acids Res.">
        <title>The hologenome of Daphnia magna reveals possible DNA methylation and microbiome-mediated evolution of the host genome.</title>
        <authorList>
            <person name="Chaturvedi A."/>
            <person name="Li X."/>
            <person name="Dhandapani V."/>
            <person name="Marshall H."/>
            <person name="Kissane S."/>
            <person name="Cuenca-Cambronero M."/>
            <person name="Asole G."/>
            <person name="Calvet F."/>
            <person name="Ruiz-Romero M."/>
            <person name="Marangio P."/>
            <person name="Guigo R."/>
            <person name="Rago D."/>
            <person name="Mirbahai L."/>
            <person name="Eastwood N."/>
            <person name="Colbourne J.K."/>
            <person name="Zhou J."/>
            <person name="Mallon E."/>
            <person name="Orsini L."/>
        </authorList>
    </citation>
    <scope>NUCLEOTIDE SEQUENCE [LARGE SCALE GENOMIC DNA]</scope>
    <source>
        <strain evidence="1">LRV0_1</strain>
    </source>
</reference>
<sequence>MLKLTFLIRREIMWEVTLKEKDDVGLGNTRRCLHDEAPKKSTERPVLVWDENVLELLNVTHDQRLQYVMDKLVNERRHFGRKALYN</sequence>
<name>A0ABQ9ZEN1_9CRUS</name>
<dbReference type="EMBL" id="JAOYFB010000003">
    <property type="protein sequence ID" value="KAK4011387.1"/>
    <property type="molecule type" value="Genomic_DNA"/>
</dbReference>
<keyword evidence="2" id="KW-1185">Reference proteome</keyword>
<evidence type="ECO:0000313" key="1">
    <source>
        <dbReference type="EMBL" id="KAK4011387.1"/>
    </source>
</evidence>
<dbReference type="Proteomes" id="UP001234178">
    <property type="component" value="Unassembled WGS sequence"/>
</dbReference>